<dbReference type="Gene3D" id="3.10.20.10">
    <property type="match status" value="1"/>
</dbReference>
<evidence type="ECO:0000313" key="6">
    <source>
        <dbReference type="EMBL" id="KAK7102768.1"/>
    </source>
</evidence>
<evidence type="ECO:0000256" key="3">
    <source>
        <dbReference type="SAM" id="MobiDB-lite"/>
    </source>
</evidence>
<dbReference type="GO" id="GO:0042981">
    <property type="term" value="P:regulation of apoptotic process"/>
    <property type="evidence" value="ECO:0007669"/>
    <property type="project" value="TreeGrafter"/>
</dbReference>
<keyword evidence="1 2" id="KW-0053">Apoptosis</keyword>
<dbReference type="PANTHER" id="PTHR12306:SF15">
    <property type="entry name" value="DNAATION FACTOR-RELATED PROTEIN 1, ISOFORM B-RELATED"/>
    <property type="match status" value="1"/>
</dbReference>
<dbReference type="PANTHER" id="PTHR12306">
    <property type="entry name" value="CELL DEATH ACTIVATOR CIDE"/>
    <property type="match status" value="1"/>
</dbReference>
<dbReference type="PROSITE" id="PS51135">
    <property type="entry name" value="CIDE_N"/>
    <property type="match status" value="1"/>
</dbReference>
<dbReference type="SUPFAM" id="SSF54277">
    <property type="entry name" value="CAD &amp; PB1 domains"/>
    <property type="match status" value="1"/>
</dbReference>
<keyword evidence="8" id="KW-1185">Reference proteome</keyword>
<protein>
    <recommendedName>
        <fullName evidence="4">CIDE-N domain-containing protein</fullName>
    </recommendedName>
</protein>
<sequence>MPVFKIWNADRSVKKAVIAETLQQLITKGASKLNIDGTELSVVLEEDGTVIDDDEVLQELGDKVFLLLETGQAWTSHQMTLVVQDQSSFEDFGPASTSTPNGLATASDILDVERTCFTVKSESDASANDIGVLEQLRRAPLPTFSSEIMPYLRGERKSILGVWKDVVAEAANYYLHNLPEFKTSDCYGVIGRKMYRAYPVIGLSGINPWTCFSTNLSQKMRHLRFHHKAKSQLPRSSGAATHHKATKRQRLDFSLSSQTQMDNANSDEDLKRHQEELQKEWNKPNGSINKDHVKQLLKETRQIRLAYLRENQSNGGYAFLFRDFPCFRLDSYILHEFSLMNGLGKHQAYCEGMAKCVISIMGLMGSMDVASYNDAKYRDILENPTQVTIDVIKYLEKRLKMKKSIIEELKDVPDSSIISKLATRDLEPPRIRIFFQGDEPAGVYVVGDGVYTEVQEPKGFRMLLTLLGSYYCFDICYPKQLLSTLLVLDTFMSGAAAPTSATQAFRFVLKELEEERSKMTI</sequence>
<dbReference type="AlphaFoldDB" id="A0AAN9BY19"/>
<dbReference type="EMBL" id="JBAMIC010000010">
    <property type="protein sequence ID" value="KAK7102768.1"/>
    <property type="molecule type" value="Genomic_DNA"/>
</dbReference>
<dbReference type="GO" id="GO:0006915">
    <property type="term" value="P:apoptotic process"/>
    <property type="evidence" value="ECO:0007669"/>
    <property type="project" value="UniProtKB-UniRule"/>
</dbReference>
<evidence type="ECO:0000313" key="5">
    <source>
        <dbReference type="EMBL" id="KAK7089651.1"/>
    </source>
</evidence>
<feature type="region of interest" description="Disordered" evidence="3">
    <location>
        <begin position="227"/>
        <end position="273"/>
    </location>
</feature>
<dbReference type="EMBL" id="JBAMIC010000923">
    <property type="protein sequence ID" value="KAK7089651.1"/>
    <property type="molecule type" value="Genomic_DNA"/>
</dbReference>
<evidence type="ECO:0000256" key="2">
    <source>
        <dbReference type="PROSITE-ProRule" id="PRU00447"/>
    </source>
</evidence>
<dbReference type="InterPro" id="IPR003508">
    <property type="entry name" value="CIDE-N_dom"/>
</dbReference>
<feature type="domain" description="CIDE-N" evidence="4">
    <location>
        <begin position="1"/>
        <end position="76"/>
    </location>
</feature>
<evidence type="ECO:0000256" key="1">
    <source>
        <dbReference type="ARBA" id="ARBA00022703"/>
    </source>
</evidence>
<reference evidence="7 8" key="1">
    <citation type="submission" date="2024-02" db="EMBL/GenBank/DDBJ databases">
        <title>Chromosome-scale genome assembly of the rough periwinkle Littorina saxatilis.</title>
        <authorList>
            <person name="De Jode A."/>
            <person name="Faria R."/>
            <person name="Formenti G."/>
            <person name="Sims Y."/>
            <person name="Smith T.P."/>
            <person name="Tracey A."/>
            <person name="Wood J.M.D."/>
            <person name="Zagrodzka Z.B."/>
            <person name="Johannesson K."/>
            <person name="Butlin R.K."/>
            <person name="Leder E.H."/>
        </authorList>
    </citation>
    <scope>NUCLEOTIDE SEQUENCE [LARGE SCALE GENOMIC DNA]</scope>
    <source>
        <strain evidence="7">Snail1</strain>
        <tissue evidence="7">Muscle</tissue>
    </source>
</reference>
<dbReference type="EMBL" id="JBAMIC010000001">
    <property type="protein sequence ID" value="KAK7113932.1"/>
    <property type="molecule type" value="Genomic_DNA"/>
</dbReference>
<dbReference type="SMART" id="SM00266">
    <property type="entry name" value="CAD"/>
    <property type="match status" value="1"/>
</dbReference>
<comment type="caution">
    <text evidence="7">The sequence shown here is derived from an EMBL/GenBank/DDBJ whole genome shotgun (WGS) entry which is preliminary data.</text>
</comment>
<name>A0AAN9BY19_9CAEN</name>
<dbReference type="Proteomes" id="UP001374579">
    <property type="component" value="Unassembled WGS sequence"/>
</dbReference>
<evidence type="ECO:0000313" key="7">
    <source>
        <dbReference type="EMBL" id="KAK7113932.1"/>
    </source>
</evidence>
<dbReference type="Pfam" id="PF02017">
    <property type="entry name" value="CIDE-N"/>
    <property type="match status" value="1"/>
</dbReference>
<evidence type="ECO:0000313" key="8">
    <source>
        <dbReference type="Proteomes" id="UP001374579"/>
    </source>
</evidence>
<organism evidence="7 8">
    <name type="scientific">Littorina saxatilis</name>
    <dbReference type="NCBI Taxonomy" id="31220"/>
    <lineage>
        <taxon>Eukaryota</taxon>
        <taxon>Metazoa</taxon>
        <taxon>Spiralia</taxon>
        <taxon>Lophotrochozoa</taxon>
        <taxon>Mollusca</taxon>
        <taxon>Gastropoda</taxon>
        <taxon>Caenogastropoda</taxon>
        <taxon>Littorinimorpha</taxon>
        <taxon>Littorinoidea</taxon>
        <taxon>Littorinidae</taxon>
        <taxon>Littorina</taxon>
    </lineage>
</organism>
<gene>
    <name evidence="7" type="ORF">V1264_000082</name>
    <name evidence="6" type="ORF">V1264_020947</name>
    <name evidence="5" type="ORF">V1264_024198</name>
</gene>
<accession>A0AAN9BY19</accession>
<feature type="compositionally biased region" description="Polar residues" evidence="3">
    <location>
        <begin position="254"/>
        <end position="264"/>
    </location>
</feature>
<proteinExistence type="predicted"/>
<evidence type="ECO:0000259" key="4">
    <source>
        <dbReference type="PROSITE" id="PS51135"/>
    </source>
</evidence>